<evidence type="ECO:0000313" key="1">
    <source>
        <dbReference type="EMBL" id="KAK6641997.1"/>
    </source>
</evidence>
<dbReference type="EMBL" id="JAWJWF010000001">
    <property type="protein sequence ID" value="KAK6641997.1"/>
    <property type="molecule type" value="Genomic_DNA"/>
</dbReference>
<protein>
    <submittedName>
        <fullName evidence="1">Uncharacterized protein</fullName>
    </submittedName>
</protein>
<gene>
    <name evidence="1" type="ORF">RUM44_013720</name>
</gene>
<reference evidence="1 2" key="1">
    <citation type="submission" date="2023-09" db="EMBL/GenBank/DDBJ databases">
        <title>Genomes of two closely related lineages of the louse Polyplax serrata with different host specificities.</title>
        <authorList>
            <person name="Martinu J."/>
            <person name="Tarabai H."/>
            <person name="Stefka J."/>
            <person name="Hypsa V."/>
        </authorList>
    </citation>
    <scope>NUCLEOTIDE SEQUENCE [LARGE SCALE GENOMIC DNA]</scope>
    <source>
        <strain evidence="1">98ZLc_SE</strain>
    </source>
</reference>
<dbReference type="Proteomes" id="UP001359485">
    <property type="component" value="Unassembled WGS sequence"/>
</dbReference>
<comment type="caution">
    <text evidence="1">The sequence shown here is derived from an EMBL/GenBank/DDBJ whole genome shotgun (WGS) entry which is preliminary data.</text>
</comment>
<organism evidence="1 2">
    <name type="scientific">Polyplax serrata</name>
    <name type="common">Common mouse louse</name>
    <dbReference type="NCBI Taxonomy" id="468196"/>
    <lineage>
        <taxon>Eukaryota</taxon>
        <taxon>Metazoa</taxon>
        <taxon>Ecdysozoa</taxon>
        <taxon>Arthropoda</taxon>
        <taxon>Hexapoda</taxon>
        <taxon>Insecta</taxon>
        <taxon>Pterygota</taxon>
        <taxon>Neoptera</taxon>
        <taxon>Paraneoptera</taxon>
        <taxon>Psocodea</taxon>
        <taxon>Troctomorpha</taxon>
        <taxon>Phthiraptera</taxon>
        <taxon>Anoplura</taxon>
        <taxon>Polyplacidae</taxon>
        <taxon>Polyplax</taxon>
    </lineage>
</organism>
<proteinExistence type="predicted"/>
<sequence>MKRRSRRWIVSHVVTLLNQILDELRVSKLPTTDPHPWYPSPTIPTNFQTTPATDSDYFREICDIEDSLLQTHPIFTDSDFLTIGSKSIAQKKQKPEVVMQHCQKKRATLSVASAVSQVRAASVECHKNDELLDMLSMVIDDIGDFNVDELLVAGSDKFNLSEET</sequence>
<evidence type="ECO:0000313" key="2">
    <source>
        <dbReference type="Proteomes" id="UP001359485"/>
    </source>
</evidence>
<name>A0ABR1BJ30_POLSC</name>
<accession>A0ABR1BJ30</accession>
<keyword evidence="2" id="KW-1185">Reference proteome</keyword>